<feature type="signal peptide" evidence="1">
    <location>
        <begin position="1"/>
        <end position="18"/>
    </location>
</feature>
<accession>A0AAW0AP61</accession>
<dbReference type="AlphaFoldDB" id="A0AAW0AP61"/>
<evidence type="ECO:0000256" key="1">
    <source>
        <dbReference type="SAM" id="SignalP"/>
    </source>
</evidence>
<organism evidence="2 3">
    <name type="scientific">Favolaschia claudopus</name>
    <dbReference type="NCBI Taxonomy" id="2862362"/>
    <lineage>
        <taxon>Eukaryota</taxon>
        <taxon>Fungi</taxon>
        <taxon>Dikarya</taxon>
        <taxon>Basidiomycota</taxon>
        <taxon>Agaricomycotina</taxon>
        <taxon>Agaricomycetes</taxon>
        <taxon>Agaricomycetidae</taxon>
        <taxon>Agaricales</taxon>
        <taxon>Marasmiineae</taxon>
        <taxon>Mycenaceae</taxon>
        <taxon>Favolaschia</taxon>
    </lineage>
</organism>
<protein>
    <submittedName>
        <fullName evidence="2">Uncharacterized protein</fullName>
    </submittedName>
</protein>
<name>A0AAW0AP61_9AGAR</name>
<keyword evidence="3" id="KW-1185">Reference proteome</keyword>
<dbReference type="EMBL" id="JAWWNJ010000056">
    <property type="protein sequence ID" value="KAK7014505.1"/>
    <property type="molecule type" value="Genomic_DNA"/>
</dbReference>
<proteinExistence type="predicted"/>
<evidence type="ECO:0000313" key="2">
    <source>
        <dbReference type="EMBL" id="KAK7014505.1"/>
    </source>
</evidence>
<comment type="caution">
    <text evidence="2">The sequence shown here is derived from an EMBL/GenBank/DDBJ whole genome shotgun (WGS) entry which is preliminary data.</text>
</comment>
<reference evidence="2 3" key="1">
    <citation type="journal article" date="2024" name="J Genomics">
        <title>Draft genome sequencing and assembly of Favolaschia claudopus CIRM-BRFM 2984 isolated from oak limbs.</title>
        <authorList>
            <person name="Navarro D."/>
            <person name="Drula E."/>
            <person name="Chaduli D."/>
            <person name="Cazenave R."/>
            <person name="Ahrendt S."/>
            <person name="Wang J."/>
            <person name="Lipzen A."/>
            <person name="Daum C."/>
            <person name="Barry K."/>
            <person name="Grigoriev I.V."/>
            <person name="Favel A."/>
            <person name="Rosso M.N."/>
            <person name="Martin F."/>
        </authorList>
    </citation>
    <scope>NUCLEOTIDE SEQUENCE [LARGE SCALE GENOMIC DNA]</scope>
    <source>
        <strain evidence="2 3">CIRM-BRFM 2984</strain>
    </source>
</reference>
<keyword evidence="1" id="KW-0732">Signal</keyword>
<gene>
    <name evidence="2" type="ORF">R3P38DRAFT_3362298</name>
</gene>
<sequence length="130" mass="14462">MHLVIAVALTVPVAVAAAAAVAPPPLSCQTPLPILEYCDLAATDAPRRISGMLDARPGLDLGTAEQFVWENERECDESLFPVDHNYDDDDRFLTILSVNRRRKRSHFKRGRPDELVSSRIFSLTTCRILS</sequence>
<evidence type="ECO:0000313" key="3">
    <source>
        <dbReference type="Proteomes" id="UP001362999"/>
    </source>
</evidence>
<dbReference type="Proteomes" id="UP001362999">
    <property type="component" value="Unassembled WGS sequence"/>
</dbReference>
<feature type="chain" id="PRO_5043317528" evidence="1">
    <location>
        <begin position="19"/>
        <end position="130"/>
    </location>
</feature>